<dbReference type="SMR" id="A0A8J4U0M9"/>
<keyword evidence="4 6" id="KW-0339">Growth factor</keyword>
<feature type="signal peptide" evidence="8">
    <location>
        <begin position="1"/>
        <end position="15"/>
    </location>
</feature>
<evidence type="ECO:0000256" key="5">
    <source>
        <dbReference type="ARBA" id="ARBA00023157"/>
    </source>
</evidence>
<evidence type="ECO:0000256" key="1">
    <source>
        <dbReference type="ARBA" id="ARBA00004613"/>
    </source>
</evidence>
<keyword evidence="6" id="KW-0165">Cleavage on pair of basic residues</keyword>
<evidence type="ECO:0000256" key="8">
    <source>
        <dbReference type="SAM" id="SignalP"/>
    </source>
</evidence>
<name>A0A8J4U0M9_CLAMG</name>
<reference evidence="10" key="1">
    <citation type="submission" date="2020-07" db="EMBL/GenBank/DDBJ databases">
        <title>Clarias magur genome sequencing, assembly and annotation.</title>
        <authorList>
            <person name="Kushwaha B."/>
            <person name="Kumar R."/>
            <person name="Das P."/>
            <person name="Joshi C.G."/>
            <person name="Kumar D."/>
            <person name="Nagpure N.S."/>
            <person name="Pandey M."/>
            <person name="Agarwal S."/>
            <person name="Srivastava S."/>
            <person name="Singh M."/>
            <person name="Sahoo L."/>
            <person name="Jayasankar P."/>
            <person name="Meher P.K."/>
            <person name="Koringa P.G."/>
            <person name="Iquebal M.A."/>
            <person name="Das S.P."/>
            <person name="Bit A."/>
            <person name="Patnaik S."/>
            <person name="Patel N."/>
            <person name="Shah T.M."/>
            <person name="Hinsu A."/>
            <person name="Jena J.K."/>
        </authorList>
    </citation>
    <scope>NUCLEOTIDE SEQUENCE</scope>
    <source>
        <strain evidence="10">CIFAMagur01</strain>
        <tissue evidence="10">Testis</tissue>
    </source>
</reference>
<comment type="subunit">
    <text evidence="6">Homodimer; disulfide-linked.</text>
</comment>
<evidence type="ECO:0000259" key="9">
    <source>
        <dbReference type="Pfam" id="PF00688"/>
    </source>
</evidence>
<dbReference type="InterPro" id="IPR015615">
    <property type="entry name" value="TGF-beta-rel"/>
</dbReference>
<organism evidence="10 11">
    <name type="scientific">Clarias magur</name>
    <name type="common">Asian catfish</name>
    <name type="synonym">Macropteronotus magur</name>
    <dbReference type="NCBI Taxonomy" id="1594786"/>
    <lineage>
        <taxon>Eukaryota</taxon>
        <taxon>Metazoa</taxon>
        <taxon>Chordata</taxon>
        <taxon>Craniata</taxon>
        <taxon>Vertebrata</taxon>
        <taxon>Euteleostomi</taxon>
        <taxon>Actinopterygii</taxon>
        <taxon>Neopterygii</taxon>
        <taxon>Teleostei</taxon>
        <taxon>Ostariophysi</taxon>
        <taxon>Siluriformes</taxon>
        <taxon>Clariidae</taxon>
        <taxon>Clarias</taxon>
    </lineage>
</organism>
<evidence type="ECO:0000256" key="6">
    <source>
        <dbReference type="RuleBase" id="RU369049"/>
    </source>
</evidence>
<accession>A0A8J4U0M9</accession>
<dbReference type="GO" id="GO:0008083">
    <property type="term" value="F:growth factor activity"/>
    <property type="evidence" value="ECO:0007669"/>
    <property type="project" value="UniProtKB-UniRule"/>
</dbReference>
<dbReference type="GO" id="GO:0005615">
    <property type="term" value="C:extracellular space"/>
    <property type="evidence" value="ECO:0007669"/>
    <property type="project" value="UniProtKB-UniRule"/>
</dbReference>
<evidence type="ECO:0000313" key="10">
    <source>
        <dbReference type="EMBL" id="KAF5903385.1"/>
    </source>
</evidence>
<evidence type="ECO:0000256" key="3">
    <source>
        <dbReference type="ARBA" id="ARBA00022525"/>
    </source>
</evidence>
<keyword evidence="6" id="KW-0202">Cytokine</keyword>
<dbReference type="Pfam" id="PF00688">
    <property type="entry name" value="TGFb_propeptide"/>
    <property type="match status" value="1"/>
</dbReference>
<dbReference type="FunFam" id="2.60.120.970:FF:000001">
    <property type="entry name" value="Growth/differentiation factor 8"/>
    <property type="match status" value="1"/>
</dbReference>
<feature type="compositionally biased region" description="Low complexity" evidence="7">
    <location>
        <begin position="29"/>
        <end position="42"/>
    </location>
</feature>
<keyword evidence="11" id="KW-1185">Reference proteome</keyword>
<comment type="function">
    <text evidence="6">Acts specifically as a negative regulator of skeletal muscle growth.</text>
</comment>
<keyword evidence="3 6" id="KW-0964">Secreted</keyword>
<dbReference type="AlphaFoldDB" id="A0A8J4U0M9"/>
<dbReference type="Proteomes" id="UP000727407">
    <property type="component" value="Unassembled WGS sequence"/>
</dbReference>
<comment type="similarity">
    <text evidence="2 6">Belongs to the TGF-beta family.</text>
</comment>
<sequence length="268" mass="29903">MHLAQVLIPLGFVVAFGPMAHTDTGAPEQQQQQQQHPQQQQPTAVTEEAQCSAASVCAFRQHSKQLRLQAIKSQILSKLRLKHAPNVSRDVVKQLLPKAPPVQQLLDQYDVLGDDGKPGTALPDDEEDEEERATTETVMSVAAEPNPDVQVDQKPKCCFFSFSPKIQASRIVRAQLWVHLRPTDEATTVFLQISRLMPIKDGRRHVRIRSLKIDVEAGVRSWQSIDVKQVLAVWLRQPETNWGIEINAFDSKSNDLAITSAEPGEEGL</sequence>
<feature type="domain" description="TGF-beta propeptide" evidence="9">
    <location>
        <begin position="58"/>
        <end position="256"/>
    </location>
</feature>
<dbReference type="GO" id="GO:0005125">
    <property type="term" value="F:cytokine activity"/>
    <property type="evidence" value="ECO:0007669"/>
    <property type="project" value="UniProtKB-UniRule"/>
</dbReference>
<gene>
    <name evidence="10" type="primary">mstnb</name>
    <name evidence="10" type="ORF">DAT39_006899</name>
</gene>
<keyword evidence="6 8" id="KW-0732">Signal</keyword>
<evidence type="ECO:0000256" key="2">
    <source>
        <dbReference type="ARBA" id="ARBA00006656"/>
    </source>
</evidence>
<comment type="subcellular location">
    <subcellularLocation>
        <location evidence="1 6">Secreted</location>
    </subcellularLocation>
</comment>
<feature type="region of interest" description="Disordered" evidence="7">
    <location>
        <begin position="21"/>
        <end position="45"/>
    </location>
</feature>
<dbReference type="EMBL" id="QNUK01000074">
    <property type="protein sequence ID" value="KAF5903385.1"/>
    <property type="molecule type" value="Genomic_DNA"/>
</dbReference>
<dbReference type="InterPro" id="IPR001111">
    <property type="entry name" value="TGF-b_propeptide"/>
</dbReference>
<feature type="non-terminal residue" evidence="10">
    <location>
        <position position="1"/>
    </location>
</feature>
<evidence type="ECO:0000313" key="11">
    <source>
        <dbReference type="Proteomes" id="UP000727407"/>
    </source>
</evidence>
<dbReference type="OrthoDB" id="5948587at2759"/>
<evidence type="ECO:0000256" key="7">
    <source>
        <dbReference type="SAM" id="MobiDB-lite"/>
    </source>
</evidence>
<comment type="caution">
    <text evidence="10">The sequence shown here is derived from an EMBL/GenBank/DDBJ whole genome shotgun (WGS) entry which is preliminary data.</text>
</comment>
<protein>
    <recommendedName>
        <fullName evidence="6">Growth/differentiation factor 8</fullName>
        <shortName evidence="6">GDF-8</shortName>
    </recommendedName>
    <alternativeName>
        <fullName evidence="6">Myostatin</fullName>
    </alternativeName>
</protein>
<evidence type="ECO:0000256" key="4">
    <source>
        <dbReference type="ARBA" id="ARBA00023030"/>
    </source>
</evidence>
<dbReference type="PANTHER" id="PTHR11848:SF150">
    <property type="entry name" value="GROWTH_DIFFERENTIATION FACTOR 8"/>
    <property type="match status" value="1"/>
</dbReference>
<feature type="chain" id="PRO_5035168425" description="Growth/differentiation factor 8" evidence="8">
    <location>
        <begin position="16"/>
        <end position="268"/>
    </location>
</feature>
<dbReference type="Gene3D" id="2.60.120.970">
    <property type="match status" value="1"/>
</dbReference>
<feature type="region of interest" description="Disordered" evidence="7">
    <location>
        <begin position="113"/>
        <end position="132"/>
    </location>
</feature>
<keyword evidence="5 6" id="KW-1015">Disulfide bond</keyword>
<dbReference type="PANTHER" id="PTHR11848">
    <property type="entry name" value="TGF-BETA FAMILY"/>
    <property type="match status" value="1"/>
</dbReference>
<proteinExistence type="inferred from homology"/>